<protein>
    <submittedName>
        <fullName evidence="2">Uncharacterized protein</fullName>
    </submittedName>
</protein>
<organism evidence="2">
    <name type="scientific">Arundo donax</name>
    <name type="common">Giant reed</name>
    <name type="synonym">Donax arundinaceus</name>
    <dbReference type="NCBI Taxonomy" id="35708"/>
    <lineage>
        <taxon>Eukaryota</taxon>
        <taxon>Viridiplantae</taxon>
        <taxon>Streptophyta</taxon>
        <taxon>Embryophyta</taxon>
        <taxon>Tracheophyta</taxon>
        <taxon>Spermatophyta</taxon>
        <taxon>Magnoliopsida</taxon>
        <taxon>Liliopsida</taxon>
        <taxon>Poales</taxon>
        <taxon>Poaceae</taxon>
        <taxon>PACMAD clade</taxon>
        <taxon>Arundinoideae</taxon>
        <taxon>Arundineae</taxon>
        <taxon>Arundo</taxon>
    </lineage>
</organism>
<evidence type="ECO:0000256" key="1">
    <source>
        <dbReference type="SAM" id="MobiDB-lite"/>
    </source>
</evidence>
<sequence>MARSKDQAREGGREAFLGER</sequence>
<reference evidence="2" key="1">
    <citation type="submission" date="2014-09" db="EMBL/GenBank/DDBJ databases">
        <authorList>
            <person name="Magalhaes I.L.F."/>
            <person name="Oliveira U."/>
            <person name="Santos F.R."/>
            <person name="Vidigal T.H.D.A."/>
            <person name="Brescovit A.D."/>
            <person name="Santos A.J."/>
        </authorList>
    </citation>
    <scope>NUCLEOTIDE SEQUENCE</scope>
    <source>
        <tissue evidence="2">Shoot tissue taken approximately 20 cm above the soil surface</tissue>
    </source>
</reference>
<evidence type="ECO:0000313" key="2">
    <source>
        <dbReference type="EMBL" id="JAD58319.1"/>
    </source>
</evidence>
<name>A0A0A9B2S6_ARUDO</name>
<dbReference type="AlphaFoldDB" id="A0A0A9B2S6"/>
<feature type="region of interest" description="Disordered" evidence="1">
    <location>
        <begin position="1"/>
        <end position="20"/>
    </location>
</feature>
<accession>A0A0A9B2S6</accession>
<proteinExistence type="predicted"/>
<reference evidence="2" key="2">
    <citation type="journal article" date="2015" name="Data Brief">
        <title>Shoot transcriptome of the giant reed, Arundo donax.</title>
        <authorList>
            <person name="Barrero R.A."/>
            <person name="Guerrero F.D."/>
            <person name="Moolhuijzen P."/>
            <person name="Goolsby J.A."/>
            <person name="Tidwell J."/>
            <person name="Bellgard S.E."/>
            <person name="Bellgard M.I."/>
        </authorList>
    </citation>
    <scope>NUCLEOTIDE SEQUENCE</scope>
    <source>
        <tissue evidence="2">Shoot tissue taken approximately 20 cm above the soil surface</tissue>
    </source>
</reference>
<dbReference type="EMBL" id="GBRH01239576">
    <property type="protein sequence ID" value="JAD58319.1"/>
    <property type="molecule type" value="Transcribed_RNA"/>
</dbReference>